<name>A0A7C4KXN5_9CHLR</name>
<proteinExistence type="predicted"/>
<dbReference type="EMBL" id="DSXR01000008">
    <property type="protein sequence ID" value="HGS86076.1"/>
    <property type="molecule type" value="Genomic_DNA"/>
</dbReference>
<protein>
    <submittedName>
        <fullName evidence="1">Uncharacterized protein</fullName>
    </submittedName>
</protein>
<comment type="caution">
    <text evidence="1">The sequence shown here is derived from an EMBL/GenBank/DDBJ whole genome shotgun (WGS) entry which is preliminary data.</text>
</comment>
<dbReference type="AlphaFoldDB" id="A0A7C4KXN5"/>
<sequence>MAKKIASTNRKDQTDVYPWLRLLEMEVQPIEHAQPRRGRGRPPNVFRRKPVHITLTDDELEALDAIANLLSERFGTRLHRGHVIAFLVFYLRSQLLQGNDIALPAEVNTLSDLARYVDKLKG</sequence>
<gene>
    <name evidence="1" type="ORF">ENT17_00480</name>
</gene>
<accession>A0A7C4KXN5</accession>
<organism evidence="1">
    <name type="scientific">Bellilinea caldifistulae</name>
    <dbReference type="NCBI Taxonomy" id="360411"/>
    <lineage>
        <taxon>Bacteria</taxon>
        <taxon>Bacillati</taxon>
        <taxon>Chloroflexota</taxon>
        <taxon>Anaerolineae</taxon>
        <taxon>Anaerolineales</taxon>
        <taxon>Anaerolineaceae</taxon>
        <taxon>Bellilinea</taxon>
    </lineage>
</organism>
<evidence type="ECO:0000313" key="1">
    <source>
        <dbReference type="EMBL" id="HGS86076.1"/>
    </source>
</evidence>
<reference evidence="1" key="1">
    <citation type="journal article" date="2020" name="mSystems">
        <title>Genome- and Community-Level Interaction Insights into Carbon Utilization and Element Cycling Functions of Hydrothermarchaeota in Hydrothermal Sediment.</title>
        <authorList>
            <person name="Zhou Z."/>
            <person name="Liu Y."/>
            <person name="Xu W."/>
            <person name="Pan J."/>
            <person name="Luo Z.H."/>
            <person name="Li M."/>
        </authorList>
    </citation>
    <scope>NUCLEOTIDE SEQUENCE [LARGE SCALE GENOMIC DNA]</scope>
    <source>
        <strain evidence="1">SpSt-556</strain>
    </source>
</reference>